<feature type="transmembrane region" description="Helical" evidence="7">
    <location>
        <begin position="151"/>
        <end position="172"/>
    </location>
</feature>
<comment type="similarity">
    <text evidence="2">Belongs to the TMEM86 family.</text>
</comment>
<evidence type="ECO:0000256" key="5">
    <source>
        <dbReference type="ARBA" id="ARBA00023136"/>
    </source>
</evidence>
<evidence type="ECO:0000256" key="7">
    <source>
        <dbReference type="SAM" id="Phobius"/>
    </source>
</evidence>
<evidence type="ECO:0000256" key="2">
    <source>
        <dbReference type="ARBA" id="ARBA00007375"/>
    </source>
</evidence>
<feature type="transmembrane region" description="Helical" evidence="7">
    <location>
        <begin position="102"/>
        <end position="120"/>
    </location>
</feature>
<evidence type="ECO:0000313" key="8">
    <source>
        <dbReference type="EMBL" id="XBT80459.1"/>
    </source>
</evidence>
<dbReference type="GO" id="GO:0016020">
    <property type="term" value="C:membrane"/>
    <property type="evidence" value="ECO:0007669"/>
    <property type="project" value="UniProtKB-SubCell"/>
</dbReference>
<dbReference type="AlphaFoldDB" id="A0AAU7QWW1"/>
<evidence type="ECO:0000256" key="1">
    <source>
        <dbReference type="ARBA" id="ARBA00004141"/>
    </source>
</evidence>
<organism evidence="8">
    <name type="scientific">Micromonospora sp. HUAS YX12</name>
    <dbReference type="NCBI Taxonomy" id="3156396"/>
    <lineage>
        <taxon>Bacteria</taxon>
        <taxon>Bacillati</taxon>
        <taxon>Actinomycetota</taxon>
        <taxon>Actinomycetes</taxon>
        <taxon>Micromonosporales</taxon>
        <taxon>Micromonosporaceae</taxon>
        <taxon>Micromonospora</taxon>
    </lineage>
</organism>
<dbReference type="EMBL" id="CP157974">
    <property type="protein sequence ID" value="XBT80459.1"/>
    <property type="molecule type" value="Genomic_DNA"/>
</dbReference>
<dbReference type="GO" id="GO:0016787">
    <property type="term" value="F:hydrolase activity"/>
    <property type="evidence" value="ECO:0007669"/>
    <property type="project" value="TreeGrafter"/>
</dbReference>
<gene>
    <name evidence="8" type="ORF">ABIH81_22785</name>
</gene>
<comment type="subcellular location">
    <subcellularLocation>
        <location evidence="1">Membrane</location>
        <topology evidence="1">Multi-pass membrane protein</topology>
    </subcellularLocation>
</comment>
<sequence length="224" mass="23030">MRRSRLLLVFGLVAAVELAGVALDSTLLQWLAKPLLAPVLLAYLWAHRRRVDAVAVGLVAATAGDIALLLPGDTAFLAGMGFFLVTQLAFVTAFARHRRAPAVAWAGYLLAWAGANALLWGMLGPLRLPVLGYSLALCLMAAAATGVSARVAAGGAFFLVSDLLIGVGAAGVELPGRGLLVMVTYCAALLLITTGWVAASRPAPGPQPPPAGTLLTWPGRTGAS</sequence>
<feature type="transmembrane region" description="Helical" evidence="7">
    <location>
        <begin position="28"/>
        <end position="46"/>
    </location>
</feature>
<dbReference type="RefSeq" id="WP_349876920.1">
    <property type="nucleotide sequence ID" value="NZ_CP157974.1"/>
</dbReference>
<evidence type="ECO:0000256" key="6">
    <source>
        <dbReference type="SAM" id="MobiDB-lite"/>
    </source>
</evidence>
<keyword evidence="4 7" id="KW-1133">Transmembrane helix</keyword>
<feature type="transmembrane region" description="Helical" evidence="7">
    <location>
        <begin position="76"/>
        <end position="95"/>
    </location>
</feature>
<feature type="transmembrane region" description="Helical" evidence="7">
    <location>
        <begin position="53"/>
        <end position="70"/>
    </location>
</feature>
<keyword evidence="5 7" id="KW-0472">Membrane</keyword>
<proteinExistence type="inferred from homology"/>
<evidence type="ECO:0000256" key="3">
    <source>
        <dbReference type="ARBA" id="ARBA00022692"/>
    </source>
</evidence>
<reference evidence="8" key="1">
    <citation type="submission" date="2024-06" db="EMBL/GenBank/DDBJ databases">
        <title>Micromonospora sp. strain HUAS YX12 genome sequences.</title>
        <authorList>
            <person name="Mo P."/>
        </authorList>
    </citation>
    <scope>NUCLEOTIDE SEQUENCE</scope>
    <source>
        <strain evidence="8">HUAS YX12</strain>
    </source>
</reference>
<dbReference type="PANTHER" id="PTHR31885">
    <property type="entry name" value="GH04784P"/>
    <property type="match status" value="1"/>
</dbReference>
<protein>
    <submittedName>
        <fullName evidence="8">Lysoplasmalogenase</fullName>
    </submittedName>
</protein>
<evidence type="ECO:0000256" key="4">
    <source>
        <dbReference type="ARBA" id="ARBA00022989"/>
    </source>
</evidence>
<dbReference type="InterPro" id="IPR012506">
    <property type="entry name" value="TMEM86B-like"/>
</dbReference>
<name>A0AAU7QWW1_9ACTN</name>
<keyword evidence="3 7" id="KW-0812">Transmembrane</keyword>
<accession>A0AAU7QWW1</accession>
<feature type="region of interest" description="Disordered" evidence="6">
    <location>
        <begin position="202"/>
        <end position="224"/>
    </location>
</feature>
<dbReference type="PANTHER" id="PTHR31885:SF6">
    <property type="entry name" value="GH04784P"/>
    <property type="match status" value="1"/>
</dbReference>
<dbReference type="Pfam" id="PF07947">
    <property type="entry name" value="YhhN"/>
    <property type="match status" value="1"/>
</dbReference>
<feature type="transmembrane region" description="Helical" evidence="7">
    <location>
        <begin position="178"/>
        <end position="199"/>
    </location>
</feature>